<reference evidence="2" key="1">
    <citation type="submission" date="2015-04" db="UniProtKB">
        <authorList>
            <consortium name="EnsemblPlants"/>
        </authorList>
    </citation>
    <scope>IDENTIFICATION</scope>
</reference>
<feature type="region of interest" description="Disordered" evidence="1">
    <location>
        <begin position="48"/>
        <end position="86"/>
    </location>
</feature>
<evidence type="ECO:0000313" key="3">
    <source>
        <dbReference type="Proteomes" id="UP000008021"/>
    </source>
</evidence>
<dbReference type="Gramene" id="OMERI06G17540.1">
    <property type="protein sequence ID" value="OMERI06G17540.1"/>
    <property type="gene ID" value="OMERI06G17540"/>
</dbReference>
<dbReference type="HOGENOM" id="CLU_1910007_0_0_1"/>
<protein>
    <submittedName>
        <fullName evidence="2">Uncharacterized protein</fullName>
    </submittedName>
</protein>
<evidence type="ECO:0000256" key="1">
    <source>
        <dbReference type="SAM" id="MobiDB-lite"/>
    </source>
</evidence>
<evidence type="ECO:0000313" key="2">
    <source>
        <dbReference type="EnsemblPlants" id="OMERI06G17540.1"/>
    </source>
</evidence>
<organism evidence="2">
    <name type="scientific">Oryza meridionalis</name>
    <dbReference type="NCBI Taxonomy" id="40149"/>
    <lineage>
        <taxon>Eukaryota</taxon>
        <taxon>Viridiplantae</taxon>
        <taxon>Streptophyta</taxon>
        <taxon>Embryophyta</taxon>
        <taxon>Tracheophyta</taxon>
        <taxon>Spermatophyta</taxon>
        <taxon>Magnoliopsida</taxon>
        <taxon>Liliopsida</taxon>
        <taxon>Poales</taxon>
        <taxon>Poaceae</taxon>
        <taxon>BOP clade</taxon>
        <taxon>Oryzoideae</taxon>
        <taxon>Oryzeae</taxon>
        <taxon>Oryzinae</taxon>
        <taxon>Oryza</taxon>
    </lineage>
</organism>
<keyword evidence="3" id="KW-1185">Reference proteome</keyword>
<dbReference type="AlphaFoldDB" id="A0A0E0E2D8"/>
<name>A0A0E0E2D8_9ORYZ</name>
<dbReference type="Proteomes" id="UP000008021">
    <property type="component" value="Chromosome 6"/>
</dbReference>
<sequence>MGTWRNSSAGAAATQQETILHRAGDGCEEIPVTPALSGHVPELVQRVEETSRACGATEAGDEHGDALAVSGGLGGRDEAGDSGMPCDRAVEYTERLSAMGKQMELAASERRKKKGKYVILYGFSLINWIDIIF</sequence>
<accession>A0A0E0E2D8</accession>
<dbReference type="EnsemblPlants" id="OMERI06G17540.1">
    <property type="protein sequence ID" value="OMERI06G17540.1"/>
    <property type="gene ID" value="OMERI06G17540"/>
</dbReference>
<proteinExistence type="predicted"/>
<reference evidence="2" key="2">
    <citation type="submission" date="2018-05" db="EMBL/GenBank/DDBJ databases">
        <title>OmerRS3 (Oryza meridionalis Reference Sequence Version 3).</title>
        <authorList>
            <person name="Zhang J."/>
            <person name="Kudrna D."/>
            <person name="Lee S."/>
            <person name="Talag J."/>
            <person name="Welchert J."/>
            <person name="Wing R.A."/>
        </authorList>
    </citation>
    <scope>NUCLEOTIDE SEQUENCE [LARGE SCALE GENOMIC DNA]</scope>
    <source>
        <strain evidence="2">cv. OR44</strain>
    </source>
</reference>